<reference evidence="1 2" key="1">
    <citation type="journal article" date="2014" name="Nat. Commun.">
        <title>Molecular traces of alternative social organization in a termite genome.</title>
        <authorList>
            <person name="Terrapon N."/>
            <person name="Li C."/>
            <person name="Robertson H.M."/>
            <person name="Ji L."/>
            <person name="Meng X."/>
            <person name="Booth W."/>
            <person name="Chen Z."/>
            <person name="Childers C.P."/>
            <person name="Glastad K.M."/>
            <person name="Gokhale K."/>
            <person name="Gowin J."/>
            <person name="Gronenberg W."/>
            <person name="Hermansen R.A."/>
            <person name="Hu H."/>
            <person name="Hunt B.G."/>
            <person name="Huylmans A.K."/>
            <person name="Khalil S.M."/>
            <person name="Mitchell R.D."/>
            <person name="Munoz-Torres M.C."/>
            <person name="Mustard J.A."/>
            <person name="Pan H."/>
            <person name="Reese J.T."/>
            <person name="Scharf M.E."/>
            <person name="Sun F."/>
            <person name="Vogel H."/>
            <person name="Xiao J."/>
            <person name="Yang W."/>
            <person name="Yang Z."/>
            <person name="Yang Z."/>
            <person name="Zhou J."/>
            <person name="Zhu J."/>
            <person name="Brent C.S."/>
            <person name="Elsik C.G."/>
            <person name="Goodisman M.A."/>
            <person name="Liberles D.A."/>
            <person name="Roe R.M."/>
            <person name="Vargo E.L."/>
            <person name="Vilcinskas A."/>
            <person name="Wang J."/>
            <person name="Bornberg-Bauer E."/>
            <person name="Korb J."/>
            <person name="Zhang G."/>
            <person name="Liebig J."/>
        </authorList>
    </citation>
    <scope>NUCLEOTIDE SEQUENCE [LARGE SCALE GENOMIC DNA]</scope>
    <source>
        <tissue evidence="1">Whole organism</tissue>
    </source>
</reference>
<dbReference type="Proteomes" id="UP000027135">
    <property type="component" value="Unassembled WGS sequence"/>
</dbReference>
<protein>
    <submittedName>
        <fullName evidence="1">Uncharacterized protein</fullName>
    </submittedName>
</protein>
<evidence type="ECO:0000313" key="1">
    <source>
        <dbReference type="EMBL" id="KDR15255.1"/>
    </source>
</evidence>
<evidence type="ECO:0000313" key="2">
    <source>
        <dbReference type="Proteomes" id="UP000027135"/>
    </source>
</evidence>
<dbReference type="InParanoid" id="A0A067R715"/>
<gene>
    <name evidence="1" type="ORF">L798_10631</name>
</gene>
<keyword evidence="2" id="KW-1185">Reference proteome</keyword>
<dbReference type="EMBL" id="KK852836">
    <property type="protein sequence ID" value="KDR15255.1"/>
    <property type="molecule type" value="Genomic_DNA"/>
</dbReference>
<name>A0A067R715_ZOONE</name>
<organism evidence="1 2">
    <name type="scientific">Zootermopsis nevadensis</name>
    <name type="common">Dampwood termite</name>
    <dbReference type="NCBI Taxonomy" id="136037"/>
    <lineage>
        <taxon>Eukaryota</taxon>
        <taxon>Metazoa</taxon>
        <taxon>Ecdysozoa</taxon>
        <taxon>Arthropoda</taxon>
        <taxon>Hexapoda</taxon>
        <taxon>Insecta</taxon>
        <taxon>Pterygota</taxon>
        <taxon>Neoptera</taxon>
        <taxon>Polyneoptera</taxon>
        <taxon>Dictyoptera</taxon>
        <taxon>Blattodea</taxon>
        <taxon>Blattoidea</taxon>
        <taxon>Termitoidae</taxon>
        <taxon>Termopsidae</taxon>
        <taxon>Zootermopsis</taxon>
    </lineage>
</organism>
<proteinExistence type="predicted"/>
<sequence>MNIGLHVSRGPVIYYTAAPVSSNTLYQHRRPTVKHTMECLHHLYPFQGITWVYITMVWALHLDVHTKTERVHSTIISEFSIDTKVGSHTENPASKQFNEDN</sequence>
<accession>A0A067R715</accession>
<dbReference type="AlphaFoldDB" id="A0A067R715"/>